<evidence type="ECO:0000256" key="6">
    <source>
        <dbReference type="ARBA" id="ARBA00022960"/>
    </source>
</evidence>
<dbReference type="AlphaFoldDB" id="A0A7R7IE25"/>
<dbReference type="GO" id="GO:0071555">
    <property type="term" value="P:cell wall organization"/>
    <property type="evidence" value="ECO:0007669"/>
    <property type="project" value="UniProtKB-KW"/>
</dbReference>
<feature type="binding site" evidence="12">
    <location>
        <begin position="121"/>
        <end position="125"/>
    </location>
    <ligand>
        <name>UDP-N-acetyl-alpha-D-glucosamine</name>
        <dbReference type="ChEBI" id="CHEBI:57705"/>
    </ligand>
</feature>
<dbReference type="NCBIfam" id="NF006873">
    <property type="entry name" value="PRK09369.1"/>
    <property type="match status" value="1"/>
</dbReference>
<dbReference type="KEGG" id="ahb:bsdtb5_28460"/>
<dbReference type="Pfam" id="PF00275">
    <property type="entry name" value="EPSP_synthase"/>
    <property type="match status" value="1"/>
</dbReference>
<dbReference type="PANTHER" id="PTHR43783">
    <property type="entry name" value="UDP-N-ACETYLGLUCOSAMINE 1-CARBOXYVINYLTRANSFERASE"/>
    <property type="match status" value="1"/>
</dbReference>
<keyword evidence="4 12" id="KW-0132">Cell division</keyword>
<feature type="binding site" evidence="12">
    <location>
        <begin position="22"/>
        <end position="23"/>
    </location>
    <ligand>
        <name>phosphoenolpyruvate</name>
        <dbReference type="ChEBI" id="CHEBI:58702"/>
    </ligand>
</feature>
<evidence type="ECO:0000256" key="1">
    <source>
        <dbReference type="ARBA" id="ARBA00004496"/>
    </source>
</evidence>
<dbReference type="HAMAP" id="MF_00111">
    <property type="entry name" value="MurA"/>
    <property type="match status" value="1"/>
</dbReference>
<keyword evidence="7 12" id="KW-0573">Peptidoglycan synthesis</keyword>
<feature type="binding site" evidence="12">
    <location>
        <position position="327"/>
    </location>
    <ligand>
        <name>UDP-N-acetyl-alpha-D-glucosamine</name>
        <dbReference type="ChEBI" id="CHEBI:57705"/>
    </ligand>
</feature>
<proteinExistence type="inferred from homology"/>
<feature type="binding site" evidence="12">
    <location>
        <position position="305"/>
    </location>
    <ligand>
        <name>UDP-N-acetyl-alpha-D-glucosamine</name>
        <dbReference type="ChEBI" id="CHEBI:57705"/>
    </ligand>
</feature>
<accession>A0A7R7IE25</accession>
<comment type="subcellular location">
    <subcellularLocation>
        <location evidence="1 12">Cytoplasm</location>
    </subcellularLocation>
</comment>
<evidence type="ECO:0000256" key="11">
    <source>
        <dbReference type="ARBA" id="ARBA00047527"/>
    </source>
</evidence>
<dbReference type="EC" id="2.5.1.7" evidence="12"/>
<dbReference type="GO" id="GO:0008360">
    <property type="term" value="P:regulation of cell shape"/>
    <property type="evidence" value="ECO:0007669"/>
    <property type="project" value="UniProtKB-KW"/>
</dbReference>
<evidence type="ECO:0000256" key="10">
    <source>
        <dbReference type="ARBA" id="ARBA00038367"/>
    </source>
</evidence>
<dbReference type="InterPro" id="IPR036968">
    <property type="entry name" value="Enolpyruvate_Tfrase_sf"/>
</dbReference>
<comment type="function">
    <text evidence="12">Cell wall formation. Adds enolpyruvyl to UDP-N-acetylglucosamine.</text>
</comment>
<dbReference type="PANTHER" id="PTHR43783:SF1">
    <property type="entry name" value="UDP-N-ACETYLGLUCOSAMINE 1-CARBOXYVINYLTRANSFERASE"/>
    <property type="match status" value="1"/>
</dbReference>
<feature type="modified residue" description="2-(S-cysteinyl)pyruvic acid O-phosphothioketal" evidence="12">
    <location>
        <position position="116"/>
    </location>
</feature>
<dbReference type="RefSeq" id="WP_271712664.1">
    <property type="nucleotide sequence ID" value="NZ_AP024169.1"/>
</dbReference>
<dbReference type="InterPro" id="IPR050068">
    <property type="entry name" value="MurA_subfamily"/>
</dbReference>
<keyword evidence="6 12" id="KW-0133">Cell shape</keyword>
<keyword evidence="5 12" id="KW-0808">Transferase</keyword>
<evidence type="ECO:0000256" key="7">
    <source>
        <dbReference type="ARBA" id="ARBA00022984"/>
    </source>
</evidence>
<keyword evidence="9 12" id="KW-0961">Cell wall biogenesis/degradation</keyword>
<dbReference type="GO" id="GO:0009252">
    <property type="term" value="P:peptidoglycan biosynthetic process"/>
    <property type="evidence" value="ECO:0007669"/>
    <property type="project" value="UniProtKB-UniRule"/>
</dbReference>
<dbReference type="CDD" id="cd01555">
    <property type="entry name" value="UdpNAET"/>
    <property type="match status" value="1"/>
</dbReference>
<evidence type="ECO:0000313" key="15">
    <source>
        <dbReference type="Proteomes" id="UP000595897"/>
    </source>
</evidence>
<evidence type="ECO:0000256" key="12">
    <source>
        <dbReference type="HAMAP-Rule" id="MF_00111"/>
    </source>
</evidence>
<dbReference type="UniPathway" id="UPA00219"/>
<evidence type="ECO:0000256" key="8">
    <source>
        <dbReference type="ARBA" id="ARBA00023306"/>
    </source>
</evidence>
<feature type="binding site" evidence="12">
    <location>
        <position position="92"/>
    </location>
    <ligand>
        <name>UDP-N-acetyl-alpha-D-glucosamine</name>
        <dbReference type="ChEBI" id="CHEBI:57705"/>
    </ligand>
</feature>
<keyword evidence="12" id="KW-0670">Pyruvate</keyword>
<dbReference type="Gene3D" id="3.65.10.10">
    <property type="entry name" value="Enolpyruvate transferase domain"/>
    <property type="match status" value="2"/>
</dbReference>
<dbReference type="NCBIfam" id="TIGR01072">
    <property type="entry name" value="murA"/>
    <property type="match status" value="1"/>
</dbReference>
<sequence>MSTIEIIGGKHLYGEVSIQGSKNAVLPILAASLLNKGVTKLNNCPKILDVINMIKILEHLGALIIWDLDSLIIDTSNLTTTVVPEQYVKEMRSSIIVLGSLLARQKEVTITYPGGCSIGARPIDLHLSALKQLGVEVLEEDDNLICKAEKIVGTEITLEFPSVGATENTLLAAVLAEGVTTIKNAAKEPEIVELCCFLNSLGAKITGIGKDEIIVQGVEKLHDTTYTLIADRIVAGTYLAAVQGAGGKVTLRDIDDSQLGAILSILRTTGSRITSGNDFIQIKANRRPKAADIIRTKPYPYFPTDMQSQMLSVLSLAKGTSIMIENIFEARYKTVHELIKMGADITVEGKVAIIKGVKKLYGANVNASDLRGGAGLVIAGLMAEGLTVVNNPIYIERGYEDICRDLAILSADVKKV</sequence>
<dbReference type="InterPro" id="IPR005750">
    <property type="entry name" value="UDP_GlcNAc_COvinyl_MurA"/>
</dbReference>
<evidence type="ECO:0000259" key="13">
    <source>
        <dbReference type="Pfam" id="PF00275"/>
    </source>
</evidence>
<keyword evidence="3 12" id="KW-0963">Cytoplasm</keyword>
<evidence type="ECO:0000313" key="14">
    <source>
        <dbReference type="EMBL" id="BCN31551.1"/>
    </source>
</evidence>
<dbReference type="GO" id="GO:0051301">
    <property type="term" value="P:cell division"/>
    <property type="evidence" value="ECO:0007669"/>
    <property type="project" value="UniProtKB-KW"/>
</dbReference>
<dbReference type="InterPro" id="IPR013792">
    <property type="entry name" value="RNA3'P_cycl/enolpyr_Trfase_a/b"/>
</dbReference>
<evidence type="ECO:0000256" key="3">
    <source>
        <dbReference type="ARBA" id="ARBA00022490"/>
    </source>
</evidence>
<dbReference type="SUPFAM" id="SSF55205">
    <property type="entry name" value="EPT/RTPC-like"/>
    <property type="match status" value="1"/>
</dbReference>
<evidence type="ECO:0000256" key="5">
    <source>
        <dbReference type="ARBA" id="ARBA00022679"/>
    </source>
</evidence>
<comment type="catalytic activity">
    <reaction evidence="11 12">
        <text>phosphoenolpyruvate + UDP-N-acetyl-alpha-D-glucosamine = UDP-N-acetyl-3-O-(1-carboxyvinyl)-alpha-D-glucosamine + phosphate</text>
        <dbReference type="Rhea" id="RHEA:18681"/>
        <dbReference type="ChEBI" id="CHEBI:43474"/>
        <dbReference type="ChEBI" id="CHEBI:57705"/>
        <dbReference type="ChEBI" id="CHEBI:58702"/>
        <dbReference type="ChEBI" id="CHEBI:68483"/>
        <dbReference type="EC" id="2.5.1.7"/>
    </reaction>
</comment>
<dbReference type="GO" id="GO:0005737">
    <property type="term" value="C:cytoplasm"/>
    <property type="evidence" value="ECO:0007669"/>
    <property type="project" value="UniProtKB-SubCell"/>
</dbReference>
<protein>
    <recommendedName>
        <fullName evidence="12">UDP-N-acetylglucosamine 1-carboxyvinyltransferase</fullName>
        <ecNumber evidence="12">2.5.1.7</ecNumber>
    </recommendedName>
    <alternativeName>
        <fullName evidence="12">Enoylpyruvate transferase</fullName>
    </alternativeName>
    <alternativeName>
        <fullName evidence="12">UDP-N-acetylglucosamine enolpyruvyl transferase</fullName>
        <shortName evidence="12">EPT</shortName>
    </alternativeName>
</protein>
<dbReference type="EMBL" id="AP024169">
    <property type="protein sequence ID" value="BCN31551.1"/>
    <property type="molecule type" value="Genomic_DNA"/>
</dbReference>
<dbReference type="GO" id="GO:0008760">
    <property type="term" value="F:UDP-N-acetylglucosamine 1-carboxyvinyltransferase activity"/>
    <property type="evidence" value="ECO:0007669"/>
    <property type="project" value="UniProtKB-UniRule"/>
</dbReference>
<feature type="active site" description="Proton donor" evidence="12">
    <location>
        <position position="116"/>
    </location>
</feature>
<evidence type="ECO:0000256" key="2">
    <source>
        <dbReference type="ARBA" id="ARBA00004752"/>
    </source>
</evidence>
<organism evidence="14 15">
    <name type="scientific">Anaeromicropila herbilytica</name>
    <dbReference type="NCBI Taxonomy" id="2785025"/>
    <lineage>
        <taxon>Bacteria</taxon>
        <taxon>Bacillati</taxon>
        <taxon>Bacillota</taxon>
        <taxon>Clostridia</taxon>
        <taxon>Lachnospirales</taxon>
        <taxon>Lachnospiraceae</taxon>
        <taxon>Anaeromicropila</taxon>
    </lineage>
</organism>
<dbReference type="InterPro" id="IPR001986">
    <property type="entry name" value="Enolpyruvate_Tfrase_dom"/>
</dbReference>
<evidence type="ECO:0000256" key="9">
    <source>
        <dbReference type="ARBA" id="ARBA00023316"/>
    </source>
</evidence>
<keyword evidence="8 12" id="KW-0131">Cell cycle</keyword>
<comment type="similarity">
    <text evidence="10 12">Belongs to the EPSP synthase family. MurA subfamily.</text>
</comment>
<feature type="domain" description="Enolpyruvate transferase" evidence="13">
    <location>
        <begin position="8"/>
        <end position="405"/>
    </location>
</feature>
<comment type="caution">
    <text evidence="12">Lacks conserved residue(s) required for the propagation of feature annotation.</text>
</comment>
<comment type="pathway">
    <text evidence="2 12">Cell wall biogenesis; peptidoglycan biosynthesis.</text>
</comment>
<gene>
    <name evidence="12 14" type="primary">murA</name>
    <name evidence="14" type="ORF">bsdtb5_28460</name>
</gene>
<dbReference type="GO" id="GO:0019277">
    <property type="term" value="P:UDP-N-acetylgalactosamine biosynthetic process"/>
    <property type="evidence" value="ECO:0007669"/>
    <property type="project" value="InterPro"/>
</dbReference>
<evidence type="ECO:0000256" key="4">
    <source>
        <dbReference type="ARBA" id="ARBA00022618"/>
    </source>
</evidence>
<name>A0A7R7IE25_9FIRM</name>
<reference evidence="14 15" key="1">
    <citation type="submission" date="2020-11" db="EMBL/GenBank/DDBJ databases">
        <title>Draft genome sequencing of a Lachnospiraceae strain isolated from anoxic soil subjected to BSD treatment.</title>
        <authorList>
            <person name="Uek A."/>
            <person name="Tonouchi A."/>
        </authorList>
    </citation>
    <scope>NUCLEOTIDE SEQUENCE [LARGE SCALE GENOMIC DNA]</scope>
    <source>
        <strain evidence="14 15">TB5</strain>
    </source>
</reference>
<dbReference type="Proteomes" id="UP000595897">
    <property type="component" value="Chromosome"/>
</dbReference>
<keyword evidence="15" id="KW-1185">Reference proteome</keyword>